<protein>
    <submittedName>
        <fullName evidence="1">Uncharacterized protein</fullName>
    </submittedName>
</protein>
<name>A0A150F280_9BACI</name>
<dbReference type="AlphaFoldDB" id="A0A150F280"/>
<dbReference type="EMBL" id="LSBA01000039">
    <property type="protein sequence ID" value="KXZ13063.1"/>
    <property type="molecule type" value="Genomic_DNA"/>
</dbReference>
<gene>
    <name evidence="1" type="ORF">AXI58_05110</name>
</gene>
<evidence type="ECO:0000313" key="1">
    <source>
        <dbReference type="EMBL" id="KXZ13063.1"/>
    </source>
</evidence>
<sequence length="104" mass="12177">MKKNEWLVQELLGFRLYREGDIRTIELAFTSKCGHHLSHVKLICKDVSSVQINELESHADASGTITIDSASDRNEGKNFLIEEWEDQTFRFYCRQYEAAEEKMF</sequence>
<dbReference type="OrthoDB" id="2941777at2"/>
<dbReference type="Proteomes" id="UP000075430">
    <property type="component" value="Unassembled WGS sequence"/>
</dbReference>
<dbReference type="STRING" id="1793963.AXI58_05110"/>
<dbReference type="RefSeq" id="WP_061523292.1">
    <property type="nucleotide sequence ID" value="NZ_JARLZY010000012.1"/>
</dbReference>
<reference evidence="2" key="1">
    <citation type="submission" date="2016-02" db="EMBL/GenBank/DDBJ databases">
        <authorList>
            <person name="Dunlap C."/>
        </authorList>
    </citation>
    <scope>NUCLEOTIDE SEQUENCE [LARGE SCALE GENOMIC DNA]</scope>
    <source>
        <strain evidence="2">NRRL B-41092</strain>
    </source>
</reference>
<comment type="caution">
    <text evidence="1">The sequence shown here is derived from an EMBL/GenBank/DDBJ whole genome shotgun (WGS) entry which is preliminary data.</text>
</comment>
<keyword evidence="2" id="KW-1185">Reference proteome</keyword>
<organism evidence="1 2">
    <name type="scientific">Bacillus nakamurai</name>
    <dbReference type="NCBI Taxonomy" id="1793963"/>
    <lineage>
        <taxon>Bacteria</taxon>
        <taxon>Bacillati</taxon>
        <taxon>Bacillota</taxon>
        <taxon>Bacilli</taxon>
        <taxon>Bacillales</taxon>
        <taxon>Bacillaceae</taxon>
        <taxon>Bacillus</taxon>
    </lineage>
</organism>
<evidence type="ECO:0000313" key="2">
    <source>
        <dbReference type="Proteomes" id="UP000075430"/>
    </source>
</evidence>
<accession>A0A150F280</accession>
<proteinExistence type="predicted"/>